<reference evidence="4 5" key="1">
    <citation type="submission" date="2021-03" db="EMBL/GenBank/DDBJ databases">
        <title>Sneathiella sp. CAU 1612 isolated from Kang Won-do.</title>
        <authorList>
            <person name="Kim W."/>
        </authorList>
    </citation>
    <scope>NUCLEOTIDE SEQUENCE [LARGE SCALE GENOMIC DNA]</scope>
    <source>
        <strain evidence="4 5">CAU 1612</strain>
    </source>
</reference>
<dbReference type="PANTHER" id="PTHR43869:SF1">
    <property type="entry name" value="GLYCINE BETAINE_PROLINE BETAINE TRANSPORT SYSTEM ATP-BINDING PROTEIN PROV"/>
    <property type="match status" value="1"/>
</dbReference>
<dbReference type="GO" id="GO:0005524">
    <property type="term" value="F:ATP binding"/>
    <property type="evidence" value="ECO:0007669"/>
    <property type="project" value="UniProtKB-KW"/>
</dbReference>
<feature type="domain" description="ABC transporter" evidence="3">
    <location>
        <begin position="28"/>
        <end position="268"/>
    </location>
</feature>
<dbReference type="InterPro" id="IPR027417">
    <property type="entry name" value="P-loop_NTPase"/>
</dbReference>
<sequence>MAVVEFRDVDIIFGSNPAPALTLLDQGADRENILTETGNVLGVAGASLSVEAGEICVLMGLSGSGKSTLLRAVNGLNKVTRGKVLVEHEGRQINLPECDAVTLRYLRMHRISMVFQQFALLPWRTVSENVGFGLELRGVTKRERNRIVEEKLELVQLDQWKDKFVHELSGGMQQRVGLARAFATDADILLMDEPFSALDPLIRNRLQDELLQLQERMHKTIIFVSHDLDEALKIGNKIAIMDQARIVQYDTAEEIVRNPANKYVADFVGHMNPLNVLKGRTLMTTTDKIPRRAEELILDRAGYCRLKIDEKSAILSATSNGEPSEIISFSGPEGIEGIQYNQFVTAPADIMLRDVIEIRRRSGSPVLFVEEEKLIGMIGDDEIFEGFLNLQDS</sequence>
<protein>
    <submittedName>
        <fullName evidence="4">Choline ABC transporter ATP-binding protein</fullName>
    </submittedName>
</protein>
<evidence type="ECO:0000256" key="2">
    <source>
        <dbReference type="ARBA" id="ARBA00022840"/>
    </source>
</evidence>
<dbReference type="Proteomes" id="UP000664761">
    <property type="component" value="Unassembled WGS sequence"/>
</dbReference>
<dbReference type="PROSITE" id="PS00211">
    <property type="entry name" value="ABC_TRANSPORTER_1"/>
    <property type="match status" value="1"/>
</dbReference>
<evidence type="ECO:0000256" key="1">
    <source>
        <dbReference type="ARBA" id="ARBA00022741"/>
    </source>
</evidence>
<evidence type="ECO:0000259" key="3">
    <source>
        <dbReference type="PROSITE" id="PS50893"/>
    </source>
</evidence>
<dbReference type="SUPFAM" id="SSF52540">
    <property type="entry name" value="P-loop containing nucleoside triphosphate hydrolases"/>
    <property type="match status" value="1"/>
</dbReference>
<dbReference type="SMART" id="SM00382">
    <property type="entry name" value="AAA"/>
    <property type="match status" value="1"/>
</dbReference>
<dbReference type="PANTHER" id="PTHR43869">
    <property type="entry name" value="GLYCINE BETAINE/PROLINE BETAINE TRANSPORT SYSTEM ATP-BINDING PROTEIN PROV"/>
    <property type="match status" value="1"/>
</dbReference>
<dbReference type="InterPro" id="IPR003593">
    <property type="entry name" value="AAA+_ATPase"/>
</dbReference>
<dbReference type="EMBL" id="JAFLNC010000003">
    <property type="protein sequence ID" value="MBO0334078.1"/>
    <property type="molecule type" value="Genomic_DNA"/>
</dbReference>
<keyword evidence="5" id="KW-1185">Reference proteome</keyword>
<dbReference type="InterPro" id="IPR017871">
    <property type="entry name" value="ABC_transporter-like_CS"/>
</dbReference>
<dbReference type="InterPro" id="IPR003439">
    <property type="entry name" value="ABC_transporter-like_ATP-bd"/>
</dbReference>
<keyword evidence="2 4" id="KW-0067">ATP-binding</keyword>
<dbReference type="NCBIfam" id="TIGR03415">
    <property type="entry name" value="ABC_choXWV_ATP"/>
    <property type="match status" value="1"/>
</dbReference>
<accession>A0ABS3F6G7</accession>
<comment type="caution">
    <text evidence="4">The sequence shown here is derived from an EMBL/GenBank/DDBJ whole genome shotgun (WGS) entry which is preliminary data.</text>
</comment>
<gene>
    <name evidence="4" type="primary">choV</name>
    <name evidence="4" type="ORF">J0X12_10655</name>
</gene>
<name>A0ABS3F6G7_9PROT</name>
<evidence type="ECO:0000313" key="4">
    <source>
        <dbReference type="EMBL" id="MBO0334078.1"/>
    </source>
</evidence>
<dbReference type="Pfam" id="PF00005">
    <property type="entry name" value="ABC_tran"/>
    <property type="match status" value="1"/>
</dbReference>
<dbReference type="RefSeq" id="WP_207045451.1">
    <property type="nucleotide sequence ID" value="NZ_JAFLNC010000003.1"/>
</dbReference>
<dbReference type="Gene3D" id="3.40.50.300">
    <property type="entry name" value="P-loop containing nucleotide triphosphate hydrolases"/>
    <property type="match status" value="1"/>
</dbReference>
<evidence type="ECO:0000313" key="5">
    <source>
        <dbReference type="Proteomes" id="UP000664761"/>
    </source>
</evidence>
<organism evidence="4 5">
    <name type="scientific">Sneathiella sedimenti</name>
    <dbReference type="NCBI Taxonomy" id="2816034"/>
    <lineage>
        <taxon>Bacteria</taxon>
        <taxon>Pseudomonadati</taxon>
        <taxon>Pseudomonadota</taxon>
        <taxon>Alphaproteobacteria</taxon>
        <taxon>Sneathiellales</taxon>
        <taxon>Sneathiellaceae</taxon>
        <taxon>Sneathiella</taxon>
    </lineage>
</organism>
<dbReference type="InterPro" id="IPR022473">
    <property type="entry name" value="ABC_trnsptr_Choline_ATP-bd"/>
</dbReference>
<proteinExistence type="predicted"/>
<dbReference type="PROSITE" id="PS50893">
    <property type="entry name" value="ABC_TRANSPORTER_2"/>
    <property type="match status" value="1"/>
</dbReference>
<keyword evidence="1" id="KW-0547">Nucleotide-binding</keyword>
<dbReference type="InterPro" id="IPR051921">
    <property type="entry name" value="ABC_osmolyte_uptake_ATP-bind"/>
</dbReference>